<proteinExistence type="predicted"/>
<dbReference type="OrthoDB" id="6493711at2"/>
<accession>A0A0A3YLM6</accession>
<name>A0A0A3YLM6_9GAMM</name>
<dbReference type="RefSeq" id="WP_034899556.1">
    <property type="nucleotide sequence ID" value="NZ_JRUQ01000105.1"/>
</dbReference>
<comment type="caution">
    <text evidence="1">The sequence shown here is derived from an EMBL/GenBank/DDBJ whole genome shotgun (WGS) entry which is preliminary data.</text>
</comment>
<dbReference type="InterPro" id="IPR024410">
    <property type="entry name" value="Phage_TAC_12"/>
</dbReference>
<dbReference type="eggNOG" id="ENOG5032ZV8">
    <property type="taxonomic scope" value="Bacteria"/>
</dbReference>
<keyword evidence="2" id="KW-1185">Reference proteome</keyword>
<dbReference type="Pfam" id="PF16462">
    <property type="entry name" value="Phage_TAC_14"/>
    <property type="match status" value="1"/>
</dbReference>
<gene>
    <name evidence="1" type="ORF">NG99_26170</name>
</gene>
<reference evidence="1 2" key="1">
    <citation type="submission" date="2014-10" db="EMBL/GenBank/DDBJ databases">
        <title>Genome sequence of Erwinia typographi M043b.</title>
        <authorList>
            <person name="Chan K.-G."/>
            <person name="Tan W.-S."/>
        </authorList>
    </citation>
    <scope>NUCLEOTIDE SEQUENCE [LARGE SCALE GENOMIC DNA]</scope>
    <source>
        <strain evidence="1 2">M043b</strain>
    </source>
</reference>
<evidence type="ECO:0000313" key="1">
    <source>
        <dbReference type="EMBL" id="KGT86251.1"/>
    </source>
</evidence>
<organism evidence="1 2">
    <name type="scientific">Erwinia typographi</name>
    <dbReference type="NCBI Taxonomy" id="371042"/>
    <lineage>
        <taxon>Bacteria</taxon>
        <taxon>Pseudomonadati</taxon>
        <taxon>Pseudomonadota</taxon>
        <taxon>Gammaproteobacteria</taxon>
        <taxon>Enterobacterales</taxon>
        <taxon>Erwiniaceae</taxon>
        <taxon>Erwinia</taxon>
    </lineage>
</organism>
<protein>
    <submittedName>
        <fullName evidence="1">Phage tail protein</fullName>
    </submittedName>
</protein>
<dbReference type="STRING" id="371042.NG99_26170"/>
<evidence type="ECO:0000313" key="2">
    <source>
        <dbReference type="Proteomes" id="UP000030351"/>
    </source>
</evidence>
<dbReference type="EMBL" id="JRUQ01000105">
    <property type="protein sequence ID" value="KGT86251.1"/>
    <property type="molecule type" value="Genomic_DNA"/>
</dbReference>
<dbReference type="AlphaFoldDB" id="A0A0A3YLM6"/>
<dbReference type="Proteomes" id="UP000030351">
    <property type="component" value="Unassembled WGS sequence"/>
</dbReference>
<sequence length="130" mass="14147">MTAQNFDLSALKQALLKPRNTAIETELFGAKVYLRRRTAGELIDYEEALDKAQLEDDVRRSSEMSVQLIIDSLVNPDGSAILPEFLPTAAELIAAHDNPTLIDAIGKVKAHAIGRLDEAEKNLPAHPGSS</sequence>